<dbReference type="PANTHER" id="PTHR46652:SF3">
    <property type="entry name" value="LEUCINE-RICH REPEAT-CONTAINING PROTEIN 9"/>
    <property type="match status" value="1"/>
</dbReference>
<evidence type="ECO:0000256" key="1">
    <source>
        <dbReference type="ARBA" id="ARBA00022614"/>
    </source>
</evidence>
<evidence type="ECO:0000313" key="4">
    <source>
        <dbReference type="Proteomes" id="UP001162162"/>
    </source>
</evidence>
<dbReference type="InterPro" id="IPR032675">
    <property type="entry name" value="LRR_dom_sf"/>
</dbReference>
<feature type="non-terminal residue" evidence="3">
    <location>
        <position position="221"/>
    </location>
</feature>
<sequence>MENLTNLRGLKKLFVGKNRISVLEGLESFECLEELHIEKQYLSDSNALCVDPRTIFALSETLQILNIAHNNISSLFHLSPLKNLKVINASFNDLDDMNDICQTVRQWYHLEDASFTGNPFTKSHRYREEIIASSHRLQNLDGRNISDITRTFIKKFEEEKLLRDSRPTVNIADIHPSLPRNYPLSLQKAVSASILRKAKLNLLDDLSTFDEGNGAYIAWKT</sequence>
<reference evidence="3" key="1">
    <citation type="journal article" date="2023" name="Insect Mol. Biol.">
        <title>Genome sequencing provides insights into the evolution of gene families encoding plant cell wall-degrading enzymes in longhorned beetles.</title>
        <authorList>
            <person name="Shin N.R."/>
            <person name="Okamura Y."/>
            <person name="Kirsch R."/>
            <person name="Pauchet Y."/>
        </authorList>
    </citation>
    <scope>NUCLEOTIDE SEQUENCE</scope>
    <source>
        <strain evidence="3">AMC_N1</strain>
    </source>
</reference>
<dbReference type="Proteomes" id="UP001162162">
    <property type="component" value="Unassembled WGS sequence"/>
</dbReference>
<evidence type="ECO:0000256" key="2">
    <source>
        <dbReference type="ARBA" id="ARBA00022737"/>
    </source>
</evidence>
<dbReference type="Gene3D" id="3.80.10.10">
    <property type="entry name" value="Ribonuclease Inhibitor"/>
    <property type="match status" value="1"/>
</dbReference>
<dbReference type="AlphaFoldDB" id="A0AAV8Z7M3"/>
<proteinExistence type="predicted"/>
<dbReference type="PANTHER" id="PTHR46652">
    <property type="entry name" value="LEUCINE-RICH REPEAT AND IQ DOMAIN-CONTAINING PROTEIN 1-RELATED"/>
    <property type="match status" value="1"/>
</dbReference>
<dbReference type="CDD" id="cd21340">
    <property type="entry name" value="PPP1R42"/>
    <property type="match status" value="1"/>
</dbReference>
<dbReference type="PROSITE" id="PS51450">
    <property type="entry name" value="LRR"/>
    <property type="match status" value="1"/>
</dbReference>
<name>A0AAV8Z7M3_9CUCU</name>
<gene>
    <name evidence="3" type="ORF">NQ318_003853</name>
</gene>
<organism evidence="3 4">
    <name type="scientific">Aromia moschata</name>
    <dbReference type="NCBI Taxonomy" id="1265417"/>
    <lineage>
        <taxon>Eukaryota</taxon>
        <taxon>Metazoa</taxon>
        <taxon>Ecdysozoa</taxon>
        <taxon>Arthropoda</taxon>
        <taxon>Hexapoda</taxon>
        <taxon>Insecta</taxon>
        <taxon>Pterygota</taxon>
        <taxon>Neoptera</taxon>
        <taxon>Endopterygota</taxon>
        <taxon>Coleoptera</taxon>
        <taxon>Polyphaga</taxon>
        <taxon>Cucujiformia</taxon>
        <taxon>Chrysomeloidea</taxon>
        <taxon>Cerambycidae</taxon>
        <taxon>Cerambycinae</taxon>
        <taxon>Callichromatini</taxon>
        <taxon>Aromia</taxon>
    </lineage>
</organism>
<evidence type="ECO:0000313" key="3">
    <source>
        <dbReference type="EMBL" id="KAJ8960134.1"/>
    </source>
</evidence>
<dbReference type="SUPFAM" id="SSF52058">
    <property type="entry name" value="L domain-like"/>
    <property type="match status" value="1"/>
</dbReference>
<comment type="caution">
    <text evidence="3">The sequence shown here is derived from an EMBL/GenBank/DDBJ whole genome shotgun (WGS) entry which is preliminary data.</text>
</comment>
<accession>A0AAV8Z7M3</accession>
<dbReference type="InterPro" id="IPR050836">
    <property type="entry name" value="SDS22/Internalin_LRR"/>
</dbReference>
<protein>
    <submittedName>
        <fullName evidence="3">Uncharacterized protein</fullName>
    </submittedName>
</protein>
<keyword evidence="1" id="KW-0433">Leucine-rich repeat</keyword>
<keyword evidence="2" id="KW-0677">Repeat</keyword>
<dbReference type="EMBL" id="JAPWTK010000009">
    <property type="protein sequence ID" value="KAJ8960134.1"/>
    <property type="molecule type" value="Genomic_DNA"/>
</dbReference>
<keyword evidence="4" id="KW-1185">Reference proteome</keyword>
<dbReference type="InterPro" id="IPR001611">
    <property type="entry name" value="Leu-rich_rpt"/>
</dbReference>